<comment type="pathway">
    <text evidence="6">Amine and polyamine biosynthesis; putrescine biosynthesis via L-ornithine pathway; putrescine from L-ornithine: step 1/1.</text>
</comment>
<keyword evidence="12" id="KW-1185">Reference proteome</keyword>
<dbReference type="GO" id="GO:0004586">
    <property type="term" value="F:ornithine decarboxylase activity"/>
    <property type="evidence" value="ECO:0007669"/>
    <property type="project" value="UniProtKB-EC"/>
</dbReference>
<dbReference type="GO" id="GO:0033387">
    <property type="term" value="P:putrescine biosynthetic process from arginine, via ornithine"/>
    <property type="evidence" value="ECO:0007669"/>
    <property type="project" value="TreeGrafter"/>
</dbReference>
<dbReference type="SUPFAM" id="SSF51419">
    <property type="entry name" value="PLP-binding barrel"/>
    <property type="match status" value="1"/>
</dbReference>
<evidence type="ECO:0000313" key="12">
    <source>
        <dbReference type="Proteomes" id="UP001152795"/>
    </source>
</evidence>
<evidence type="ECO:0000256" key="7">
    <source>
        <dbReference type="ARBA" id="ARBA00034138"/>
    </source>
</evidence>
<dbReference type="PROSITE" id="PS00878">
    <property type="entry name" value="ODR_DC_2_1"/>
    <property type="match status" value="1"/>
</dbReference>
<evidence type="ECO:0000256" key="4">
    <source>
        <dbReference type="ARBA" id="ARBA00023115"/>
    </source>
</evidence>
<feature type="non-terminal residue" evidence="11">
    <location>
        <position position="193"/>
    </location>
</feature>
<name>A0A7D9L807_PARCT</name>
<feature type="domain" description="Orn/DAP/Arg decarboxylase 2 N-terminal" evidence="10">
    <location>
        <begin position="44"/>
        <end position="193"/>
    </location>
</feature>
<comment type="similarity">
    <text evidence="2">Belongs to the Orn/Lys/Arg decarboxylase class-II family.</text>
</comment>
<gene>
    <name evidence="11" type="ORF">PACLA_8A062474</name>
</gene>
<comment type="catalytic activity">
    <reaction evidence="9">
        <text>L-ornithine + H(+) = putrescine + CO2</text>
        <dbReference type="Rhea" id="RHEA:22964"/>
        <dbReference type="ChEBI" id="CHEBI:15378"/>
        <dbReference type="ChEBI" id="CHEBI:16526"/>
        <dbReference type="ChEBI" id="CHEBI:46911"/>
        <dbReference type="ChEBI" id="CHEBI:326268"/>
        <dbReference type="EC" id="4.1.1.17"/>
    </reaction>
</comment>
<dbReference type="InterPro" id="IPR022644">
    <property type="entry name" value="De-COase2_N"/>
</dbReference>
<dbReference type="OrthoDB" id="5978053at2759"/>
<dbReference type="PRINTS" id="PR01179">
    <property type="entry name" value="ODADCRBXLASE"/>
</dbReference>
<dbReference type="Pfam" id="PF02784">
    <property type="entry name" value="Orn_Arg_deC_N"/>
    <property type="match status" value="1"/>
</dbReference>
<proteinExistence type="inferred from homology"/>
<evidence type="ECO:0000256" key="1">
    <source>
        <dbReference type="ARBA" id="ARBA00001933"/>
    </source>
</evidence>
<dbReference type="PANTHER" id="PTHR11482:SF6">
    <property type="entry name" value="ORNITHINE DECARBOXYLASE 1-RELATED"/>
    <property type="match status" value="1"/>
</dbReference>
<comment type="caution">
    <text evidence="11">The sequence shown here is derived from an EMBL/GenBank/DDBJ whole genome shotgun (WGS) entry which is preliminary data.</text>
</comment>
<reference evidence="11" key="1">
    <citation type="submission" date="2020-04" db="EMBL/GenBank/DDBJ databases">
        <authorList>
            <person name="Alioto T."/>
            <person name="Alioto T."/>
            <person name="Gomez Garrido J."/>
        </authorList>
    </citation>
    <scope>NUCLEOTIDE SEQUENCE</scope>
    <source>
        <strain evidence="11">A484AB</strain>
    </source>
</reference>
<dbReference type="InterPro" id="IPR002433">
    <property type="entry name" value="Orn_de-COase"/>
</dbReference>
<evidence type="ECO:0000313" key="11">
    <source>
        <dbReference type="EMBL" id="CAB4027735.1"/>
    </source>
</evidence>
<sequence length="193" mass="21646">MKIVANENPKVSVFEDGVSIKEVITTLMQNNKSEDDAFYCVDIGDILKKHEKWKYLLPRIEPFYAIKCNTDPVILELMVNLGIGFDCASQVEIDTMLLSYGVEPNRIIFANPCKQLSHIKYAVANGVDLMAFDNEMELQKVKALAPNSRLLLRILTDDSRSLCQLGIKYGAALDQCQHLLKVAKQLDLNVVGV</sequence>
<evidence type="ECO:0000256" key="8">
    <source>
        <dbReference type="ARBA" id="ARBA00046672"/>
    </source>
</evidence>
<dbReference type="InterPro" id="IPR000183">
    <property type="entry name" value="Orn/DAP/Arg_de-COase"/>
</dbReference>
<evidence type="ECO:0000259" key="10">
    <source>
        <dbReference type="Pfam" id="PF02784"/>
    </source>
</evidence>
<evidence type="ECO:0000256" key="6">
    <source>
        <dbReference type="ARBA" id="ARBA00034115"/>
    </source>
</evidence>
<protein>
    <recommendedName>
        <fullName evidence="7">ornithine decarboxylase</fullName>
        <ecNumber evidence="7">4.1.1.17</ecNumber>
    </recommendedName>
</protein>
<evidence type="ECO:0000256" key="9">
    <source>
        <dbReference type="ARBA" id="ARBA00049127"/>
    </source>
</evidence>
<keyword evidence="3" id="KW-0663">Pyridoxal phosphate</keyword>
<dbReference type="EC" id="4.1.1.17" evidence="7"/>
<keyword evidence="4" id="KW-0620">Polyamine biosynthesis</keyword>
<dbReference type="InterPro" id="IPR022653">
    <property type="entry name" value="De-COase2_pyr-phos_BS"/>
</dbReference>
<dbReference type="AlphaFoldDB" id="A0A7D9L807"/>
<dbReference type="PRINTS" id="PR01182">
    <property type="entry name" value="ORNDCRBXLASE"/>
</dbReference>
<dbReference type="GO" id="GO:0005737">
    <property type="term" value="C:cytoplasm"/>
    <property type="evidence" value="ECO:0007669"/>
    <property type="project" value="TreeGrafter"/>
</dbReference>
<keyword evidence="5" id="KW-0456">Lyase</keyword>
<evidence type="ECO:0000256" key="2">
    <source>
        <dbReference type="ARBA" id="ARBA00008872"/>
    </source>
</evidence>
<dbReference type="Proteomes" id="UP001152795">
    <property type="component" value="Unassembled WGS sequence"/>
</dbReference>
<comment type="subunit">
    <text evidence="8">Homodimer. Only the dimer is catalytically active, as the active sites are constructed of residues from both monomers.</text>
</comment>
<accession>A0A7D9L807</accession>
<dbReference type="Gene3D" id="3.20.20.10">
    <property type="entry name" value="Alanine racemase"/>
    <property type="match status" value="1"/>
</dbReference>
<organism evidence="11 12">
    <name type="scientific">Paramuricea clavata</name>
    <name type="common">Red gorgonian</name>
    <name type="synonym">Violescent sea-whip</name>
    <dbReference type="NCBI Taxonomy" id="317549"/>
    <lineage>
        <taxon>Eukaryota</taxon>
        <taxon>Metazoa</taxon>
        <taxon>Cnidaria</taxon>
        <taxon>Anthozoa</taxon>
        <taxon>Octocorallia</taxon>
        <taxon>Malacalcyonacea</taxon>
        <taxon>Plexauridae</taxon>
        <taxon>Paramuricea</taxon>
    </lineage>
</organism>
<evidence type="ECO:0000256" key="3">
    <source>
        <dbReference type="ARBA" id="ARBA00022898"/>
    </source>
</evidence>
<comment type="cofactor">
    <cofactor evidence="1">
        <name>pyridoxal 5'-phosphate</name>
        <dbReference type="ChEBI" id="CHEBI:597326"/>
    </cofactor>
</comment>
<dbReference type="PANTHER" id="PTHR11482">
    <property type="entry name" value="ARGININE/DIAMINOPIMELATE/ORNITHINE DECARBOXYLASE"/>
    <property type="match status" value="1"/>
</dbReference>
<dbReference type="InterPro" id="IPR029066">
    <property type="entry name" value="PLP-binding_barrel"/>
</dbReference>
<evidence type="ECO:0000256" key="5">
    <source>
        <dbReference type="ARBA" id="ARBA00023239"/>
    </source>
</evidence>
<dbReference type="EMBL" id="CACRXK020014988">
    <property type="protein sequence ID" value="CAB4027735.1"/>
    <property type="molecule type" value="Genomic_DNA"/>
</dbReference>